<evidence type="ECO:0000313" key="1">
    <source>
        <dbReference type="EMBL" id="KAB2102937.1"/>
    </source>
</evidence>
<organism evidence="1 2">
    <name type="scientific">Alternaria gaisen</name>
    <dbReference type="NCBI Taxonomy" id="167740"/>
    <lineage>
        <taxon>Eukaryota</taxon>
        <taxon>Fungi</taxon>
        <taxon>Dikarya</taxon>
        <taxon>Ascomycota</taxon>
        <taxon>Pezizomycotina</taxon>
        <taxon>Dothideomycetes</taxon>
        <taxon>Pleosporomycetidae</taxon>
        <taxon>Pleosporales</taxon>
        <taxon>Pleosporineae</taxon>
        <taxon>Pleosporaceae</taxon>
        <taxon>Alternaria</taxon>
        <taxon>Alternaria sect. Alternaria</taxon>
    </lineage>
</organism>
<evidence type="ECO:0000313" key="2">
    <source>
        <dbReference type="Proteomes" id="UP000293547"/>
    </source>
</evidence>
<reference evidence="1 2" key="1">
    <citation type="journal article" date="2019" name="bioRxiv">
        <title>Genomics, evolutionary history and diagnostics of the Alternaria alternata species group including apple and Asian pear pathotypes.</title>
        <authorList>
            <person name="Armitage A.D."/>
            <person name="Cockerton H.M."/>
            <person name="Sreenivasaprasad S."/>
            <person name="Woodhall J.W."/>
            <person name="Lane C.R."/>
            <person name="Harrison R.J."/>
            <person name="Clarkson J.P."/>
        </authorList>
    </citation>
    <scope>NUCLEOTIDE SEQUENCE [LARGE SCALE GENOMIC DNA]</scope>
    <source>
        <strain evidence="1 2">FERA 650</strain>
    </source>
</reference>
<dbReference type="Proteomes" id="UP000293547">
    <property type="component" value="Unassembled WGS sequence"/>
</dbReference>
<name>A0ACB6FEW2_9PLEO</name>
<comment type="caution">
    <text evidence="1">The sequence shown here is derived from an EMBL/GenBank/DDBJ whole genome shotgun (WGS) entry which is preliminary data.</text>
</comment>
<keyword evidence="2" id="KW-1185">Reference proteome</keyword>
<sequence length="168" mass="18130">MASKTVLMTGVSGFVGIQTLLSFTSAGYFVRGTVRSQKSAAQVHTAANKLGVSGLKYELVIVPDITAPGAFDSHLDGVDGIIHVASPFYNGVQNFDDVYLPAVHGTLEILKSAAKRTDGRIKRVVVTSSFAAVCDFFKGSRPGYVYTEKDWNPITKEQALKVKPLQYV</sequence>
<protein>
    <submittedName>
        <fullName evidence="1">Uncharacterized protein</fullName>
    </submittedName>
</protein>
<gene>
    <name evidence="1" type="ORF">AG0111_0g8858</name>
</gene>
<dbReference type="EMBL" id="PDWZ02000009">
    <property type="protein sequence ID" value="KAB2102937.1"/>
    <property type="molecule type" value="Genomic_DNA"/>
</dbReference>
<accession>A0ACB6FEW2</accession>
<proteinExistence type="predicted"/>